<dbReference type="SUPFAM" id="SSF101386">
    <property type="entry name" value="all-alpha NTP pyrophosphatases"/>
    <property type="match status" value="1"/>
</dbReference>
<evidence type="ECO:0000259" key="1">
    <source>
        <dbReference type="Pfam" id="PF00590"/>
    </source>
</evidence>
<feature type="domain" description="Tetrapyrrole methylase" evidence="1">
    <location>
        <begin position="6"/>
        <end position="205"/>
    </location>
</feature>
<gene>
    <name evidence="3" type="ORF">AAT16_13680</name>
    <name evidence="4" type="ORF">SAMN05216235_0998</name>
</gene>
<dbReference type="Proteomes" id="UP000034029">
    <property type="component" value="Chromosome"/>
</dbReference>
<dbReference type="GO" id="GO:0008168">
    <property type="term" value="F:methyltransferase activity"/>
    <property type="evidence" value="ECO:0007669"/>
    <property type="project" value="UniProtKB-KW"/>
</dbReference>
<keyword evidence="5" id="KW-1185">Reference proteome</keyword>
<dbReference type="RefSeq" id="WP_046791317.1">
    <property type="nucleotide sequence ID" value="NZ_CP011366.1"/>
</dbReference>
<evidence type="ECO:0000313" key="4">
    <source>
        <dbReference type="EMBL" id="SFK66352.1"/>
    </source>
</evidence>
<sequence>MKRIEIIGLGTSDLDQMPLGVWKRLAGADKIHLRTNDHPVVVELDAEGVTTVSFDHLYEQNDHFEDTYGAIAEALVEAAQHHDVIYAVPGHPMFYETTTELLLAKSRTGEIEVEISGGQSFIDAVISALKVPVNEGFQVIDGTSFSVGELNFSQHTLVTQVYDTFSLGEAKLTLLEYYPPDMQVKLVDAAGSKDEKIYDMPLHEIDHLEIQSNLLCLYIPKTDDVKLAERDIHYMNGLFDTLVGENGCPWDKVQTHETLEKHLIEETFEVIEAIEQKDDDAIVEELGDILLQVALHSAIGKKEGYFDFFDVLESLNAKIVRRHPHVFGDESAESLDDLSRIWSDAKKKEGKKEKIKYEKEYGEKVLGWMKETIHEKRTLEEILNKRGEQ</sequence>
<dbReference type="FunFam" id="1.10.287.1080:FF:000001">
    <property type="entry name" value="Nucleoside triphosphate pyrophosphohydrolase"/>
    <property type="match status" value="1"/>
</dbReference>
<dbReference type="GO" id="GO:0006950">
    <property type="term" value="P:response to stress"/>
    <property type="evidence" value="ECO:0007669"/>
    <property type="project" value="UniProtKB-ARBA"/>
</dbReference>
<dbReference type="GO" id="GO:0046061">
    <property type="term" value="P:dATP catabolic process"/>
    <property type="evidence" value="ECO:0007669"/>
    <property type="project" value="TreeGrafter"/>
</dbReference>
<name>A0A0F7D504_9STAP</name>
<dbReference type="InterPro" id="IPR004518">
    <property type="entry name" value="MazG-like_dom"/>
</dbReference>
<dbReference type="Pfam" id="PF00590">
    <property type="entry name" value="TP_methylase"/>
    <property type="match status" value="1"/>
</dbReference>
<dbReference type="GO" id="GO:0046076">
    <property type="term" value="P:dTTP catabolic process"/>
    <property type="evidence" value="ECO:0007669"/>
    <property type="project" value="TreeGrafter"/>
</dbReference>
<dbReference type="EMBL" id="FOTB01000002">
    <property type="protein sequence ID" value="SFK66352.1"/>
    <property type="molecule type" value="Genomic_DNA"/>
</dbReference>
<dbReference type="AlphaFoldDB" id="A0A0F7D504"/>
<protein>
    <submittedName>
        <fullName evidence="4">Tetrapyrrole methylase family protein / MazG family protein</fullName>
    </submittedName>
</protein>
<proteinExistence type="predicted"/>
<evidence type="ECO:0000313" key="5">
    <source>
        <dbReference type="Proteomes" id="UP000034029"/>
    </source>
</evidence>
<feature type="domain" description="NTP pyrophosphohydrolase MazG-like" evidence="2">
    <location>
        <begin position="254"/>
        <end position="327"/>
    </location>
</feature>
<dbReference type="Pfam" id="PF03819">
    <property type="entry name" value="MazG"/>
    <property type="match status" value="1"/>
</dbReference>
<keyword evidence="4" id="KW-0489">Methyltransferase</keyword>
<dbReference type="InterPro" id="IPR011551">
    <property type="entry name" value="NTP_PyrPHydrolase_MazG"/>
</dbReference>
<dbReference type="CDD" id="cd11723">
    <property type="entry name" value="YabN_N_like"/>
    <property type="match status" value="1"/>
</dbReference>
<dbReference type="GO" id="GO:0046052">
    <property type="term" value="P:UTP catabolic process"/>
    <property type="evidence" value="ECO:0007669"/>
    <property type="project" value="TreeGrafter"/>
</dbReference>
<accession>A0A0F7D504</accession>
<dbReference type="SUPFAM" id="SSF53790">
    <property type="entry name" value="Tetrapyrrole methylase"/>
    <property type="match status" value="1"/>
</dbReference>
<dbReference type="EMBL" id="CP011366">
    <property type="protein sequence ID" value="AKG75140.1"/>
    <property type="molecule type" value="Genomic_DNA"/>
</dbReference>
<dbReference type="GO" id="GO:0006203">
    <property type="term" value="P:dGTP catabolic process"/>
    <property type="evidence" value="ECO:0007669"/>
    <property type="project" value="TreeGrafter"/>
</dbReference>
<dbReference type="KEGG" id="shv:AAT16_13680"/>
<dbReference type="GO" id="GO:0032259">
    <property type="term" value="P:methylation"/>
    <property type="evidence" value="ECO:0007669"/>
    <property type="project" value="UniProtKB-KW"/>
</dbReference>
<dbReference type="Gene3D" id="1.10.287.1080">
    <property type="entry name" value="MazG-like"/>
    <property type="match status" value="1"/>
</dbReference>
<reference evidence="3 5" key="1">
    <citation type="journal article" date="2015" name="Int. J. Syst. Evol. Microbiol.">
        <title>Complete genome sequence of Salinicoccus halodurans H3B36, isolated from the Qaidam Basin in China.</title>
        <authorList>
            <person name="Jiang K."/>
            <person name="Xue Y."/>
            <person name="Ma Y."/>
        </authorList>
    </citation>
    <scope>NUCLEOTIDE SEQUENCE [LARGE SCALE GENOMIC DNA]</scope>
    <source>
        <strain evidence="3 5">H3B36</strain>
    </source>
</reference>
<keyword evidence="4" id="KW-0808">Transferase</keyword>
<dbReference type="PANTHER" id="PTHR30522:SF0">
    <property type="entry name" value="NUCLEOSIDE TRIPHOSPHATE PYROPHOSPHOHYDROLASE"/>
    <property type="match status" value="1"/>
</dbReference>
<dbReference type="InterPro" id="IPR035996">
    <property type="entry name" value="4pyrrol_Methylase_sf"/>
</dbReference>
<evidence type="ECO:0000259" key="2">
    <source>
        <dbReference type="Pfam" id="PF03819"/>
    </source>
</evidence>
<dbReference type="GO" id="GO:0047429">
    <property type="term" value="F:nucleoside triphosphate diphosphatase activity"/>
    <property type="evidence" value="ECO:0007669"/>
    <property type="project" value="TreeGrafter"/>
</dbReference>
<dbReference type="Proteomes" id="UP000183090">
    <property type="component" value="Unassembled WGS sequence"/>
</dbReference>
<reference evidence="5" key="2">
    <citation type="submission" date="2015-04" db="EMBL/GenBank/DDBJ databases">
        <title>Complete genome sequence of Salinicoccus halodurans strain H3B36, isolated from the Qaidam basin of China.</title>
        <authorList>
            <person name="Ma Y."/>
            <person name="Jiang K."/>
            <person name="Xue Y."/>
        </authorList>
    </citation>
    <scope>NUCLEOTIDE SEQUENCE [LARGE SCALE GENOMIC DNA]</scope>
    <source>
        <strain evidence="5">H3B36</strain>
    </source>
</reference>
<dbReference type="CDD" id="cd11528">
    <property type="entry name" value="NTP-PPase_MazG_Nterm"/>
    <property type="match status" value="1"/>
</dbReference>
<organism evidence="4 6">
    <name type="scientific">Salinicoccus halodurans</name>
    <dbReference type="NCBI Taxonomy" id="407035"/>
    <lineage>
        <taxon>Bacteria</taxon>
        <taxon>Bacillati</taxon>
        <taxon>Bacillota</taxon>
        <taxon>Bacilli</taxon>
        <taxon>Bacillales</taxon>
        <taxon>Staphylococcaceae</taxon>
        <taxon>Salinicoccus</taxon>
    </lineage>
</organism>
<dbReference type="GO" id="GO:0046081">
    <property type="term" value="P:dUTP catabolic process"/>
    <property type="evidence" value="ECO:0007669"/>
    <property type="project" value="TreeGrafter"/>
</dbReference>
<dbReference type="GO" id="GO:0046047">
    <property type="term" value="P:TTP catabolic process"/>
    <property type="evidence" value="ECO:0007669"/>
    <property type="project" value="TreeGrafter"/>
</dbReference>
<dbReference type="InterPro" id="IPR035013">
    <property type="entry name" value="YabN_N"/>
</dbReference>
<dbReference type="InterPro" id="IPR048015">
    <property type="entry name" value="NTP-PPase_MazG-like_N"/>
</dbReference>
<dbReference type="InterPro" id="IPR014777">
    <property type="entry name" value="4pyrrole_Mease_sub1"/>
</dbReference>
<dbReference type="InterPro" id="IPR000878">
    <property type="entry name" value="4pyrrol_Mease"/>
</dbReference>
<dbReference type="OrthoDB" id="9808939at2"/>
<dbReference type="Gene3D" id="3.40.1010.10">
    <property type="entry name" value="Cobalt-precorrin-4 Transmethylase, Domain 1"/>
    <property type="match status" value="1"/>
</dbReference>
<reference evidence="4 6" key="3">
    <citation type="submission" date="2016-10" db="EMBL/GenBank/DDBJ databases">
        <authorList>
            <person name="Varghese N."/>
            <person name="Submissions S."/>
        </authorList>
    </citation>
    <scope>NUCLEOTIDE SEQUENCE [LARGE SCALE GENOMIC DNA]</scope>
    <source>
        <strain evidence="4 6">CGMCC 1.6501</strain>
    </source>
</reference>
<evidence type="ECO:0000313" key="3">
    <source>
        <dbReference type="EMBL" id="AKG75140.1"/>
    </source>
</evidence>
<evidence type="ECO:0000313" key="6">
    <source>
        <dbReference type="Proteomes" id="UP000183090"/>
    </source>
</evidence>
<dbReference type="PANTHER" id="PTHR30522">
    <property type="entry name" value="NUCLEOSIDE TRIPHOSPHATE PYROPHOSPHOHYDROLASE"/>
    <property type="match status" value="1"/>
</dbReference>